<dbReference type="Pfam" id="PF00535">
    <property type="entry name" value="Glycos_transf_2"/>
    <property type="match status" value="1"/>
</dbReference>
<evidence type="ECO:0000313" key="7">
    <source>
        <dbReference type="Proteomes" id="UP001245285"/>
    </source>
</evidence>
<dbReference type="Gene3D" id="3.90.550.10">
    <property type="entry name" value="Spore Coat Polysaccharide Biosynthesis Protein SpsA, Chain A"/>
    <property type="match status" value="1"/>
</dbReference>
<dbReference type="SUPFAM" id="SSF53448">
    <property type="entry name" value="Nucleotide-diphospho-sugar transferases"/>
    <property type="match status" value="1"/>
</dbReference>
<name>A0ABU3CIF5_9FLAO</name>
<evidence type="ECO:0000259" key="5">
    <source>
        <dbReference type="Pfam" id="PF00535"/>
    </source>
</evidence>
<comment type="similarity">
    <text evidence="1">Belongs to the glycosyltransferase 2 family.</text>
</comment>
<dbReference type="PANTHER" id="PTHR43630">
    <property type="entry name" value="POLY-BETA-1,6-N-ACETYL-D-GLUCOSAMINE SYNTHASE"/>
    <property type="match status" value="1"/>
</dbReference>
<feature type="transmembrane region" description="Helical" evidence="4">
    <location>
        <begin position="6"/>
        <end position="27"/>
    </location>
</feature>
<keyword evidence="4" id="KW-0812">Transmembrane</keyword>
<dbReference type="RefSeq" id="WP_311494303.1">
    <property type="nucleotide sequence ID" value="NZ_JAVRHO010000006.1"/>
</dbReference>
<keyword evidence="2 6" id="KW-0328">Glycosyltransferase</keyword>
<accession>A0ABU3CIF5</accession>
<gene>
    <name evidence="6" type="ORF">RM545_05430</name>
</gene>
<evidence type="ECO:0000256" key="1">
    <source>
        <dbReference type="ARBA" id="ARBA00006739"/>
    </source>
</evidence>
<dbReference type="InterPro" id="IPR029044">
    <property type="entry name" value="Nucleotide-diphossugar_trans"/>
</dbReference>
<dbReference type="Proteomes" id="UP001245285">
    <property type="component" value="Unassembled WGS sequence"/>
</dbReference>
<feature type="transmembrane region" description="Helical" evidence="4">
    <location>
        <begin position="336"/>
        <end position="359"/>
    </location>
</feature>
<sequence length="366" mass="41756">MSTILLFFFLLIAAVNLAYFVSFFSFASAKKSSFAPAAQPVSVIICAKNEAQNLNSFLPSILDQDHPDFEVILINDASMDETLEVMEKFKELDPRIQIVDVKNNEAFWANKKYALTLGIKRAKNTHLLFTDADCAPQSNSWISEMCRNLQEETSIVLGYGGYFKNKSSFLNKLIRFETLLTAIQYFSYAKLGSPYMGVGRNLAYTSGLFYQQSGFASHLHLRSGDDDLFVNEAATSINTSICDYPAAFTRSVPKSTFSAWIKQKRRHVSTAKNYKKKHKLLLALFYFSQVMFWTLFLILLFAENWQISTVTFGIVILIKAALYYKSAERLDEKDVVWLFPILELFLIFTQSGIFIANIFSKPTHWK</sequence>
<keyword evidence="3 6" id="KW-0808">Transferase</keyword>
<dbReference type="PANTHER" id="PTHR43630:SF1">
    <property type="entry name" value="POLY-BETA-1,6-N-ACETYL-D-GLUCOSAMINE SYNTHASE"/>
    <property type="match status" value="1"/>
</dbReference>
<evidence type="ECO:0000256" key="4">
    <source>
        <dbReference type="SAM" id="Phobius"/>
    </source>
</evidence>
<dbReference type="InterPro" id="IPR001173">
    <property type="entry name" value="Glyco_trans_2-like"/>
</dbReference>
<protein>
    <submittedName>
        <fullName evidence="6">Glycosyltransferase</fullName>
        <ecNumber evidence="6">2.4.-.-</ecNumber>
    </submittedName>
</protein>
<keyword evidence="4" id="KW-0472">Membrane</keyword>
<organism evidence="6 7">
    <name type="scientific">Autumnicola lenta</name>
    <dbReference type="NCBI Taxonomy" id="3075593"/>
    <lineage>
        <taxon>Bacteria</taxon>
        <taxon>Pseudomonadati</taxon>
        <taxon>Bacteroidota</taxon>
        <taxon>Flavobacteriia</taxon>
        <taxon>Flavobacteriales</taxon>
        <taxon>Flavobacteriaceae</taxon>
        <taxon>Autumnicola</taxon>
    </lineage>
</organism>
<feature type="transmembrane region" description="Helical" evidence="4">
    <location>
        <begin position="307"/>
        <end position="324"/>
    </location>
</feature>
<feature type="domain" description="Glycosyltransferase 2-like" evidence="5">
    <location>
        <begin position="42"/>
        <end position="176"/>
    </location>
</feature>
<dbReference type="GO" id="GO:0016757">
    <property type="term" value="F:glycosyltransferase activity"/>
    <property type="evidence" value="ECO:0007669"/>
    <property type="project" value="UniProtKB-KW"/>
</dbReference>
<evidence type="ECO:0000256" key="2">
    <source>
        <dbReference type="ARBA" id="ARBA00022676"/>
    </source>
</evidence>
<dbReference type="EC" id="2.4.-.-" evidence="6"/>
<evidence type="ECO:0000256" key="3">
    <source>
        <dbReference type="ARBA" id="ARBA00022679"/>
    </source>
</evidence>
<feature type="transmembrane region" description="Helical" evidence="4">
    <location>
        <begin position="280"/>
        <end position="301"/>
    </location>
</feature>
<proteinExistence type="inferred from homology"/>
<keyword evidence="7" id="KW-1185">Reference proteome</keyword>
<dbReference type="EMBL" id="JAVRHO010000006">
    <property type="protein sequence ID" value="MDT0646124.1"/>
    <property type="molecule type" value="Genomic_DNA"/>
</dbReference>
<evidence type="ECO:0000313" key="6">
    <source>
        <dbReference type="EMBL" id="MDT0646124.1"/>
    </source>
</evidence>
<keyword evidence="4" id="KW-1133">Transmembrane helix</keyword>
<reference evidence="6 7" key="1">
    <citation type="submission" date="2023-09" db="EMBL/GenBank/DDBJ databases">
        <authorList>
            <person name="Rey-Velasco X."/>
        </authorList>
    </citation>
    <scope>NUCLEOTIDE SEQUENCE [LARGE SCALE GENOMIC DNA]</scope>
    <source>
        <strain evidence="6 7">F260</strain>
    </source>
</reference>
<comment type="caution">
    <text evidence="6">The sequence shown here is derived from an EMBL/GenBank/DDBJ whole genome shotgun (WGS) entry which is preliminary data.</text>
</comment>